<dbReference type="Proteomes" id="UP000682782">
    <property type="component" value="Chromosome"/>
</dbReference>
<evidence type="ECO:0000313" key="2">
    <source>
        <dbReference type="Proteomes" id="UP000682782"/>
    </source>
</evidence>
<proteinExistence type="predicted"/>
<protein>
    <submittedName>
        <fullName evidence="1">Ribosome small subunit-dependent GTPase A</fullName>
    </submittedName>
</protein>
<evidence type="ECO:0000313" key="1">
    <source>
        <dbReference type="EMBL" id="QUC67173.1"/>
    </source>
</evidence>
<sequence length="330" mass="36915">MEEKYRVILVHRDRYLVRNGAKELYCVLTGSLRYRDEYPVAGDYVEITENPFGDSLIRAILPRRTVFYRPDRGGHADGFAKTIQVQPLIANMDYVFIITSLNQDFSLNRIARYASMITAGGAVPVAVLTKADQCADVEEKERETAALSGQMEAVAVSSYTGFGLERLQKYFIPGTTIALLGSSGAGKSTLINTLAGEEVMRTGEIREADSKGRHTTTHREIIEINGVSFIDTPGLRELGMVAAEEGISGTFTDIAELISQCAFSDCTHRSEPGCAVRNALADGTLSPERWELYNRLEQENSWSKIKKNEKMMNIAMDKRKQRKHSEWKER</sequence>
<reference evidence="1" key="1">
    <citation type="submission" date="2021-01" db="EMBL/GenBank/DDBJ databases">
        <title>Complete genome sequence of Clostridiales bacterium R-7.</title>
        <authorList>
            <person name="Mahoney-Kurpe S.C."/>
            <person name="Palevich N."/>
            <person name="Koike S."/>
            <person name="Moon C.D."/>
            <person name="Attwood G.T."/>
        </authorList>
    </citation>
    <scope>NUCLEOTIDE SEQUENCE</scope>
    <source>
        <strain evidence="1">R-7</strain>
    </source>
</reference>
<keyword evidence="2" id="KW-1185">Reference proteome</keyword>
<organism evidence="1 2">
    <name type="scientific">Aristaeella hokkaidonensis</name>
    <dbReference type="NCBI Taxonomy" id="3046382"/>
    <lineage>
        <taxon>Bacteria</taxon>
        <taxon>Bacillati</taxon>
        <taxon>Bacillota</taxon>
        <taxon>Clostridia</taxon>
        <taxon>Eubacteriales</taxon>
        <taxon>Aristaeellaceae</taxon>
        <taxon>Aristaeella</taxon>
    </lineage>
</organism>
<gene>
    <name evidence="1" type="primary">rsgA</name>
    <name evidence="1" type="ORF">JYE49_00160</name>
</gene>
<accession>A0AC61N7I1</accession>
<dbReference type="EMBL" id="CP068393">
    <property type="protein sequence ID" value="QUC67173.1"/>
    <property type="molecule type" value="Genomic_DNA"/>
</dbReference>
<name>A0AC61N7I1_9FIRM</name>